<proteinExistence type="predicted"/>
<comment type="caution">
    <text evidence="2">The sequence shown here is derived from an EMBL/GenBank/DDBJ whole genome shotgun (WGS) entry which is preliminary data.</text>
</comment>
<dbReference type="AlphaFoldDB" id="A0A1J4MMA1"/>
<dbReference type="Proteomes" id="UP000186176">
    <property type="component" value="Unassembled WGS sequence"/>
</dbReference>
<evidence type="ECO:0000313" key="3">
    <source>
        <dbReference type="Proteomes" id="UP000186176"/>
    </source>
</evidence>
<keyword evidence="3" id="KW-1185">Reference proteome</keyword>
<sequence length="784" mass="92137">MNSWIVPFIFLFLSIIAVSEAQIKFWSSKRKENNGRYKYLLDYFVEMSKFTSNVELVNLNSKLESTITFQKRIFYKEERVQHVCENSLLRLLKRNMADSKTFSSEMSVLRDSIHLWTKNFRFLQESDEVRTFKEFISFLDFINTKKFEIDFCIRLMNSLQNPQDNITDNKDSLKRKKNLCVELRQEIEDFISTKLSHHSFGVLKQHNKNFEVFKIAASSIHNELDQAINQVNKCSKLFNLILFLDENRRSLYRSKELEPYFTLKDFVDKDALKSIDRNILSSIIIELQDYLPENTIFPSSPLSKIVLMELNKANQRLKRLGKCHKYDHILVPLKKKLIYMMKSVASVLILYERSFEILREILMYVSYINIVYDKNMVGLCSNKLEKNKNKLDSLSLLNEILNDKEFDSKFLNKTKLYPTKITLFQYSKTKSRKGALLENRNTKGLPFFPDSRKVAILEEKFSDKPSITEIQKLIQHINLLSNELDHVYIYISNSTNIMLNSLEKLQFTNKVYSEIIESSTKDESVPNSLYSYSYLLSLDITMSLKKRLRQIKKEDFEKRKQTNNIMKSVDVKPELRNELEEASEEAINKVLNIISSLRQTVYERTQGSGLKNIKARLPTTKKKLRKEVLSPLTSIEDHLLNIKKSKIDANNKMINIEKQVKLIQNSNFQMESPDIISKLEKYIKPLNLIMKCSVVKVTSEEFESCKEVISQAPYLLKHIHSLIKEKNETILNQREIYNKTNAKLESLTKEWNRHLNWVRDIPKLCNDQLPTMNKLDSNTRMILG</sequence>
<keyword evidence="1" id="KW-0732">Signal</keyword>
<name>A0A1J4MMA1_9CRYT</name>
<dbReference type="OrthoDB" id="340633at2759"/>
<feature type="chain" id="PRO_5012204681" evidence="1">
    <location>
        <begin position="22"/>
        <end position="784"/>
    </location>
</feature>
<accession>A0A1J4MMA1</accession>
<dbReference type="GeneID" id="39976933"/>
<evidence type="ECO:0000256" key="1">
    <source>
        <dbReference type="SAM" id="SignalP"/>
    </source>
</evidence>
<feature type="signal peptide" evidence="1">
    <location>
        <begin position="1"/>
        <end position="21"/>
    </location>
</feature>
<evidence type="ECO:0000313" key="2">
    <source>
        <dbReference type="EMBL" id="OII74587.1"/>
    </source>
</evidence>
<organism evidence="2 3">
    <name type="scientific">Cryptosporidium ubiquitum</name>
    <dbReference type="NCBI Taxonomy" id="857276"/>
    <lineage>
        <taxon>Eukaryota</taxon>
        <taxon>Sar</taxon>
        <taxon>Alveolata</taxon>
        <taxon>Apicomplexa</taxon>
        <taxon>Conoidasida</taxon>
        <taxon>Coccidia</taxon>
        <taxon>Eucoccidiorida</taxon>
        <taxon>Eimeriorina</taxon>
        <taxon>Cryptosporidiidae</taxon>
        <taxon>Cryptosporidium</taxon>
    </lineage>
</organism>
<gene>
    <name evidence="2" type="ORF">cubi_00140</name>
</gene>
<dbReference type="EMBL" id="LRBP01000009">
    <property type="protein sequence ID" value="OII74587.1"/>
    <property type="molecule type" value="Genomic_DNA"/>
</dbReference>
<protein>
    <submittedName>
        <fullName evidence="2">Uncharacterized protein</fullName>
    </submittedName>
</protein>
<dbReference type="RefSeq" id="XP_028875733.1">
    <property type="nucleotide sequence ID" value="XM_029017154.1"/>
</dbReference>
<dbReference type="VEuPathDB" id="CryptoDB:cubi_00140"/>
<reference evidence="2 3" key="1">
    <citation type="submission" date="2016-10" db="EMBL/GenBank/DDBJ databases">
        <title>Reductive evolution of mitochondrial metabolism and differential evolution of invasion-related proteins in Cryptosporidium.</title>
        <authorList>
            <person name="Liu S."/>
            <person name="Roellig D.M."/>
            <person name="Guo Y."/>
            <person name="Li N."/>
            <person name="Frace M.A."/>
            <person name="Tang K."/>
            <person name="Zhang L."/>
            <person name="Feng Y."/>
            <person name="Xiao L."/>
        </authorList>
    </citation>
    <scope>NUCLEOTIDE SEQUENCE [LARGE SCALE GENOMIC DNA]</scope>
    <source>
        <strain evidence="2">39726</strain>
    </source>
</reference>